<protein>
    <recommendedName>
        <fullName evidence="12">tRNA (guanine-N(7)-)-methyltransferase non-catalytic subunit wuho</fullName>
    </recommendedName>
</protein>
<dbReference type="HAMAP" id="MF_03056">
    <property type="entry name" value="TRM82"/>
    <property type="match status" value="1"/>
</dbReference>
<dbReference type="Proteomes" id="UP001549921">
    <property type="component" value="Unassembled WGS sequence"/>
</dbReference>
<accession>A0ABD0T4E5</accession>
<dbReference type="PROSITE" id="PS50082">
    <property type="entry name" value="WD_REPEATS_2"/>
    <property type="match status" value="1"/>
</dbReference>
<keyword evidence="3 8" id="KW-0819">tRNA processing</keyword>
<proteinExistence type="inferred from homology"/>
<dbReference type="PANTHER" id="PTHR16288">
    <property type="entry name" value="WD40 REPEAT PROTEIN 4"/>
    <property type="match status" value="1"/>
</dbReference>
<dbReference type="GO" id="GO:0106004">
    <property type="term" value="P:tRNA (guanine-N7)-methylation"/>
    <property type="evidence" value="ECO:0007669"/>
    <property type="project" value="UniProtKB-UniRule"/>
</dbReference>
<organism evidence="10 11">
    <name type="scientific">Loxostege sticticalis</name>
    <name type="common">Beet webworm moth</name>
    <dbReference type="NCBI Taxonomy" id="481309"/>
    <lineage>
        <taxon>Eukaryota</taxon>
        <taxon>Metazoa</taxon>
        <taxon>Ecdysozoa</taxon>
        <taxon>Arthropoda</taxon>
        <taxon>Hexapoda</taxon>
        <taxon>Insecta</taxon>
        <taxon>Pterygota</taxon>
        <taxon>Neoptera</taxon>
        <taxon>Endopterygota</taxon>
        <taxon>Lepidoptera</taxon>
        <taxon>Glossata</taxon>
        <taxon>Ditrysia</taxon>
        <taxon>Pyraloidea</taxon>
        <taxon>Crambidae</taxon>
        <taxon>Pyraustinae</taxon>
        <taxon>Loxostege</taxon>
    </lineage>
</organism>
<dbReference type="SMART" id="SM00320">
    <property type="entry name" value="WD40"/>
    <property type="match status" value="3"/>
</dbReference>
<comment type="caution">
    <text evidence="10">The sequence shown here is derived from an EMBL/GenBank/DDBJ whole genome shotgun (WGS) entry which is preliminary data.</text>
</comment>
<dbReference type="InterPro" id="IPR001680">
    <property type="entry name" value="WD40_rpt"/>
</dbReference>
<dbReference type="Gene3D" id="2.130.10.10">
    <property type="entry name" value="YVTN repeat-like/Quinoprotein amine dehydrogenase"/>
    <property type="match status" value="1"/>
</dbReference>
<comment type="similarity">
    <text evidence="8">Belongs to the WD repeat TRM82 family.</text>
</comment>
<evidence type="ECO:0000256" key="3">
    <source>
        <dbReference type="ARBA" id="ARBA00022694"/>
    </source>
</evidence>
<keyword evidence="2 8" id="KW-0853">WD repeat</keyword>
<dbReference type="InterPro" id="IPR036322">
    <property type="entry name" value="WD40_repeat_dom_sf"/>
</dbReference>
<evidence type="ECO:0000256" key="8">
    <source>
        <dbReference type="HAMAP-Rule" id="MF_03056"/>
    </source>
</evidence>
<dbReference type="PANTHER" id="PTHR16288:SF0">
    <property type="entry name" value="TRNA (GUANINE-N(7)-)-METHYLTRANSFERASE NON-CATALYTIC SUBUNIT WDR4"/>
    <property type="match status" value="1"/>
</dbReference>
<sequence length="375" mass="42331">MNCIAVSDNCLAISKGLHIDCYNSSQHNFFNVPGKNGSQENDHIADIVISSDGKNLALITSVSKQLIICSLPGFETTINLNLPRSASKIRFTVDNSQILVADKSGDVLIYDVSNESSGTKLLGHLSLLLDVLQTNDGKYILSSDRDEKIRVSCYPKTYNIETYCLGHKEFVSHIEILPHNEKYLTSASGDGTIKCWDYVKGTLCHTINASLDVKDDALKENFTKIMDEEGVEVTTLPIVHYTVTALNEDTSVLAVAVHSYNKLLIYTIETRNMQFNHKKQEDIMLERFPSAVKFHKKSLFVYDDADKTVSVFKVVCAESKLTFEFDKKITMFDNVNVNFEPKPSIDAIKVLYKRKFDNVQEYQERKKQRLEKASV</sequence>
<comment type="function">
    <text evidence="6">Required for the Mettl1-dependent formation of N(7)-methylguanine at position 46 (m7G46) in tRNA. In the Mettl1-wuho methyltransferase complex, it is required to stabilize and induce conformational changes of the catalytic subunit. Required for binding of nanos mRNA and repression of translation by the mei-P26-bgcn-bam-sxl complex. May cooperate with mei-P26 and nanos to derepress the BMP signaling pathway. May cooperate with mei-P26 to suppress expression of a subset of microRNAs. May cooperate with mei-P26 to regulate bam expression levels in germline cells during gametogenesis. Required to promote mitosis to meiosis transition during gametogenesis. May regulate germline cell division in part by regulating ribosome biogenesis.</text>
</comment>
<evidence type="ECO:0000313" key="10">
    <source>
        <dbReference type="EMBL" id="KAL0832881.1"/>
    </source>
</evidence>
<evidence type="ECO:0008006" key="12">
    <source>
        <dbReference type="Google" id="ProtNLM"/>
    </source>
</evidence>
<evidence type="ECO:0000256" key="9">
    <source>
        <dbReference type="PROSITE-ProRule" id="PRU00221"/>
    </source>
</evidence>
<comment type="function">
    <text evidence="8">Required for the formation of N(7)-methylguanine at position 46 (m7G46) in tRNA. In the complex, it is required to stabilize and induce conformational changes of the catalytic subunit.</text>
</comment>
<dbReference type="EMBL" id="JBEDNZ010000010">
    <property type="protein sequence ID" value="KAL0832881.1"/>
    <property type="molecule type" value="Genomic_DNA"/>
</dbReference>
<evidence type="ECO:0000256" key="2">
    <source>
        <dbReference type="ARBA" id="ARBA00022574"/>
    </source>
</evidence>
<dbReference type="GO" id="GO:0005634">
    <property type="term" value="C:nucleus"/>
    <property type="evidence" value="ECO:0007669"/>
    <property type="project" value="UniProtKB-SubCell"/>
</dbReference>
<comment type="pathway">
    <text evidence="8">tRNA modification; N(7)-methylguanine-tRNA biosynthesis.</text>
</comment>
<evidence type="ECO:0000256" key="6">
    <source>
        <dbReference type="ARBA" id="ARBA00093337"/>
    </source>
</evidence>
<dbReference type="InterPro" id="IPR015943">
    <property type="entry name" value="WD40/YVTN_repeat-like_dom_sf"/>
</dbReference>
<keyword evidence="5 8" id="KW-0539">Nucleus</keyword>
<comment type="subcellular location">
    <subcellularLocation>
        <location evidence="1 8">Nucleus</location>
    </subcellularLocation>
</comment>
<evidence type="ECO:0000256" key="5">
    <source>
        <dbReference type="ARBA" id="ARBA00023242"/>
    </source>
</evidence>
<reference evidence="10 11" key="1">
    <citation type="submission" date="2024-06" db="EMBL/GenBank/DDBJ databases">
        <title>A chromosome-level genome assembly of beet webworm, Loxostege sticticalis.</title>
        <authorList>
            <person name="Zhang Y."/>
        </authorList>
    </citation>
    <scope>NUCLEOTIDE SEQUENCE [LARGE SCALE GENOMIC DNA]</scope>
    <source>
        <strain evidence="10">AQ028</strain>
        <tissue evidence="10">Male pupae</tissue>
    </source>
</reference>
<dbReference type="Pfam" id="PF00400">
    <property type="entry name" value="WD40"/>
    <property type="match status" value="1"/>
</dbReference>
<evidence type="ECO:0000256" key="7">
    <source>
        <dbReference type="ARBA" id="ARBA00093542"/>
    </source>
</evidence>
<dbReference type="SUPFAM" id="SSF50978">
    <property type="entry name" value="WD40 repeat-like"/>
    <property type="match status" value="1"/>
</dbReference>
<comment type="subunit">
    <text evidence="7">Forms a heterodimer with the catalytic subunit Mettl1. Interacts with mei-P26 and weakly interacts with bgcn; required for the function or formation of the mei-P26-bgcn-bam-sxl complex. Interacts with nanos; may be involved in mei-P26-dependent derepression of the BMP signaling pathway. Interacts with Myc; the interaction may be mediated by mei-P26 and may be involved in the regulation of ribosome biogenesis.</text>
</comment>
<dbReference type="InterPro" id="IPR028884">
    <property type="entry name" value="Trm82"/>
</dbReference>
<evidence type="ECO:0000256" key="1">
    <source>
        <dbReference type="ARBA" id="ARBA00004123"/>
    </source>
</evidence>
<name>A0ABD0T4E5_LOXSC</name>
<feature type="repeat" description="WD" evidence="9">
    <location>
        <begin position="164"/>
        <end position="206"/>
    </location>
</feature>
<gene>
    <name evidence="10" type="ORF">ABMA28_001030</name>
</gene>
<dbReference type="AlphaFoldDB" id="A0ABD0T4E5"/>
<evidence type="ECO:0000256" key="4">
    <source>
        <dbReference type="ARBA" id="ARBA00022737"/>
    </source>
</evidence>
<keyword evidence="4 8" id="KW-0677">Repeat</keyword>
<evidence type="ECO:0000313" key="11">
    <source>
        <dbReference type="Proteomes" id="UP001549921"/>
    </source>
</evidence>